<proteinExistence type="predicted"/>
<dbReference type="AlphaFoldDB" id="A0A3Z6QQN1"/>
<dbReference type="EMBL" id="AAHPHN010000003">
    <property type="protein sequence ID" value="EBY8640611.1"/>
    <property type="molecule type" value="Genomic_DNA"/>
</dbReference>
<reference evidence="1" key="1">
    <citation type="submission" date="2018-09" db="EMBL/GenBank/DDBJ databases">
        <authorList>
            <person name="Ashton P.M."/>
            <person name="Dallman T."/>
            <person name="Nair S."/>
            <person name="De Pinna E."/>
            <person name="Peters T."/>
            <person name="Grant K."/>
        </authorList>
    </citation>
    <scope>NUCLEOTIDE SEQUENCE [LARGE SCALE GENOMIC DNA]</scope>
    <source>
        <strain evidence="2">140692</strain>
        <strain evidence="1">412099</strain>
    </source>
</reference>
<name>A0A3Z6QQN1_SALEB</name>
<evidence type="ECO:0000313" key="1">
    <source>
        <dbReference type="EMBL" id="EAC0789266.1"/>
    </source>
</evidence>
<protein>
    <submittedName>
        <fullName evidence="1">Uncharacterized protein</fullName>
    </submittedName>
</protein>
<organism evidence="1">
    <name type="scientific">Salmonella enterica subsp. enterica serovar Java</name>
    <dbReference type="NCBI Taxonomy" id="224729"/>
    <lineage>
        <taxon>Bacteria</taxon>
        <taxon>Pseudomonadati</taxon>
        <taxon>Pseudomonadota</taxon>
        <taxon>Gammaproteobacteria</taxon>
        <taxon>Enterobacterales</taxon>
        <taxon>Enterobacteriaceae</taxon>
        <taxon>Salmonella</taxon>
    </lineage>
</organism>
<accession>A0A3Z6QQN1</accession>
<evidence type="ECO:0000313" key="2">
    <source>
        <dbReference type="EMBL" id="EBY8640611.1"/>
    </source>
</evidence>
<dbReference type="Proteomes" id="UP000839631">
    <property type="component" value="Unassembled WGS sequence"/>
</dbReference>
<gene>
    <name evidence="1" type="ORF">D6K54_21480</name>
    <name evidence="2" type="ORF">D6S17_03315</name>
</gene>
<dbReference type="EMBL" id="AAAGSE010000040">
    <property type="protein sequence ID" value="EAC0789266.1"/>
    <property type="molecule type" value="Genomic_DNA"/>
</dbReference>
<comment type="caution">
    <text evidence="1">The sequence shown here is derived from an EMBL/GenBank/DDBJ whole genome shotgun (WGS) entry which is preliminary data.</text>
</comment>
<sequence>MNDTVKVAIRAEATVRFEKIVEMEKADYDRYLKICEEWSSAREVEEQIKEIAFKYDFDDCADDINDIGEPEEIEFELVK</sequence>